<reference evidence="1 2" key="1">
    <citation type="journal article" date="2014" name="Am. J. Bot.">
        <title>Genome assembly and annotation for red clover (Trifolium pratense; Fabaceae).</title>
        <authorList>
            <person name="Istvanek J."/>
            <person name="Jaros M."/>
            <person name="Krenek A."/>
            <person name="Repkova J."/>
        </authorList>
    </citation>
    <scope>NUCLEOTIDE SEQUENCE [LARGE SCALE GENOMIC DNA]</scope>
    <source>
        <strain evidence="2">cv. Tatra</strain>
        <tissue evidence="1">Young leaves</tissue>
    </source>
</reference>
<dbReference type="AlphaFoldDB" id="A0A2K3KAS2"/>
<keyword evidence="1" id="KW-0418">Kinase</keyword>
<sequence>MLYHLGMAWDLRWRTCQDDSRKFSLQKRNVSLEAVIPSIEQTWIIHSFRLPFIIDFDALHYLYCQTVVMAGYGLVLNFATDATAYEFARTIYSISTSSTSDFEL</sequence>
<name>A0A2K3KAS2_TRIPR</name>
<protein>
    <submittedName>
        <fullName evidence="1">Serine/threonine-protein kinase ATM-like protein</fullName>
    </submittedName>
</protein>
<keyword evidence="1" id="KW-0808">Transferase</keyword>
<gene>
    <name evidence="1" type="ORF">L195_g053473</name>
</gene>
<evidence type="ECO:0000313" key="2">
    <source>
        <dbReference type="Proteomes" id="UP000236291"/>
    </source>
</evidence>
<proteinExistence type="predicted"/>
<comment type="caution">
    <text evidence="1">The sequence shown here is derived from an EMBL/GenBank/DDBJ whole genome shotgun (WGS) entry which is preliminary data.</text>
</comment>
<organism evidence="1 2">
    <name type="scientific">Trifolium pratense</name>
    <name type="common">Red clover</name>
    <dbReference type="NCBI Taxonomy" id="57577"/>
    <lineage>
        <taxon>Eukaryota</taxon>
        <taxon>Viridiplantae</taxon>
        <taxon>Streptophyta</taxon>
        <taxon>Embryophyta</taxon>
        <taxon>Tracheophyta</taxon>
        <taxon>Spermatophyta</taxon>
        <taxon>Magnoliopsida</taxon>
        <taxon>eudicotyledons</taxon>
        <taxon>Gunneridae</taxon>
        <taxon>Pentapetalae</taxon>
        <taxon>rosids</taxon>
        <taxon>fabids</taxon>
        <taxon>Fabales</taxon>
        <taxon>Fabaceae</taxon>
        <taxon>Papilionoideae</taxon>
        <taxon>50 kb inversion clade</taxon>
        <taxon>NPAAA clade</taxon>
        <taxon>Hologalegina</taxon>
        <taxon>IRL clade</taxon>
        <taxon>Trifolieae</taxon>
        <taxon>Trifolium</taxon>
    </lineage>
</organism>
<dbReference type="Proteomes" id="UP000236291">
    <property type="component" value="Unassembled WGS sequence"/>
</dbReference>
<reference evidence="1 2" key="2">
    <citation type="journal article" date="2017" name="Front. Plant Sci.">
        <title>Gene Classification and Mining of Molecular Markers Useful in Red Clover (Trifolium pratense) Breeding.</title>
        <authorList>
            <person name="Istvanek J."/>
            <person name="Dluhosova J."/>
            <person name="Dluhos P."/>
            <person name="Patkova L."/>
            <person name="Nedelnik J."/>
            <person name="Repkova J."/>
        </authorList>
    </citation>
    <scope>NUCLEOTIDE SEQUENCE [LARGE SCALE GENOMIC DNA]</scope>
    <source>
        <strain evidence="2">cv. Tatra</strain>
        <tissue evidence="1">Young leaves</tissue>
    </source>
</reference>
<accession>A0A2K3KAS2</accession>
<dbReference type="GO" id="GO:0016301">
    <property type="term" value="F:kinase activity"/>
    <property type="evidence" value="ECO:0007669"/>
    <property type="project" value="UniProtKB-KW"/>
</dbReference>
<evidence type="ECO:0000313" key="1">
    <source>
        <dbReference type="EMBL" id="PNX63374.1"/>
    </source>
</evidence>
<dbReference type="EMBL" id="ASHM01090270">
    <property type="protein sequence ID" value="PNX63374.1"/>
    <property type="molecule type" value="Genomic_DNA"/>
</dbReference>